<keyword evidence="1" id="KW-1133">Transmembrane helix</keyword>
<evidence type="ECO:0008006" key="4">
    <source>
        <dbReference type="Google" id="ProtNLM"/>
    </source>
</evidence>
<keyword evidence="3" id="KW-1185">Reference proteome</keyword>
<sequence length="312" mass="33932">MAHAMVVVDPQLPQEEQRILKSAPEALHGPEEAVPEPRFGGRTGRDAFFSLWQAPVWTFLPGLMGTFHGPRVRAAGLAAQAALVAALLWRPGPVFTALVLAVLPAAFLVLLALCGEDAAGRLARRRHGHYVQYGDLAQKYRSLLYRTATAVETVLESEVHSQGLLDDVRNAVTLPAQQWEIARTLMELDRLTDEHAGARADDPRVAELLAPQKEVLRLATASVTERIAALEGYAARTRAADEALEQWRTVQRLAANGDAYQELLARTVRDELALAEIGGLTEQARVVEEALRASVAKARRAGLSLVPELKAG</sequence>
<proteinExistence type="predicted"/>
<gene>
    <name evidence="2" type="ORF">GCM10009550_31250</name>
</gene>
<dbReference type="EMBL" id="BAAAHH010000011">
    <property type="protein sequence ID" value="GAA0951523.1"/>
    <property type="molecule type" value="Genomic_DNA"/>
</dbReference>
<reference evidence="2 3" key="1">
    <citation type="journal article" date="2019" name="Int. J. Syst. Evol. Microbiol.">
        <title>The Global Catalogue of Microorganisms (GCM) 10K type strain sequencing project: providing services to taxonomists for standard genome sequencing and annotation.</title>
        <authorList>
            <consortium name="The Broad Institute Genomics Platform"/>
            <consortium name="The Broad Institute Genome Sequencing Center for Infectious Disease"/>
            <person name="Wu L."/>
            <person name="Ma J."/>
        </authorList>
    </citation>
    <scope>NUCLEOTIDE SEQUENCE [LARGE SCALE GENOMIC DNA]</scope>
    <source>
        <strain evidence="2 3">JCM 10696</strain>
    </source>
</reference>
<feature type="transmembrane region" description="Helical" evidence="1">
    <location>
        <begin position="95"/>
        <end position="115"/>
    </location>
</feature>
<dbReference type="Proteomes" id="UP001500665">
    <property type="component" value="Unassembled WGS sequence"/>
</dbReference>
<evidence type="ECO:0000313" key="3">
    <source>
        <dbReference type="Proteomes" id="UP001500665"/>
    </source>
</evidence>
<name>A0ABN1R3Y0_9ACTN</name>
<accession>A0ABN1R3Y0</accession>
<dbReference type="RefSeq" id="WP_344241318.1">
    <property type="nucleotide sequence ID" value="NZ_BAAAHH010000011.1"/>
</dbReference>
<comment type="caution">
    <text evidence="2">The sequence shown here is derived from an EMBL/GenBank/DDBJ whole genome shotgun (WGS) entry which is preliminary data.</text>
</comment>
<keyword evidence="1" id="KW-0812">Transmembrane</keyword>
<evidence type="ECO:0000313" key="2">
    <source>
        <dbReference type="EMBL" id="GAA0951523.1"/>
    </source>
</evidence>
<evidence type="ECO:0000256" key="1">
    <source>
        <dbReference type="SAM" id="Phobius"/>
    </source>
</evidence>
<keyword evidence="1" id="KW-0472">Membrane</keyword>
<organism evidence="2 3">
    <name type="scientific">Actinocorallia libanotica</name>
    <dbReference type="NCBI Taxonomy" id="46162"/>
    <lineage>
        <taxon>Bacteria</taxon>
        <taxon>Bacillati</taxon>
        <taxon>Actinomycetota</taxon>
        <taxon>Actinomycetes</taxon>
        <taxon>Streptosporangiales</taxon>
        <taxon>Thermomonosporaceae</taxon>
        <taxon>Actinocorallia</taxon>
    </lineage>
</organism>
<protein>
    <recommendedName>
        <fullName evidence="4">5-bromo-4-chloroindolyl phosphate hydrolysis protein</fullName>
    </recommendedName>
</protein>